<feature type="coiled-coil region" evidence="1">
    <location>
        <begin position="33"/>
        <end position="60"/>
    </location>
</feature>
<proteinExistence type="predicted"/>
<evidence type="ECO:0000313" key="3">
    <source>
        <dbReference type="Proteomes" id="UP000789831"/>
    </source>
</evidence>
<keyword evidence="1" id="KW-0175">Coiled coil</keyword>
<comment type="caution">
    <text evidence="2">The sequence shown here is derived from an EMBL/GenBank/DDBJ whole genome shotgun (WGS) entry which is preliminary data.</text>
</comment>
<accession>A0A9N9B4E1</accession>
<evidence type="ECO:0000313" key="2">
    <source>
        <dbReference type="EMBL" id="CAG8552100.1"/>
    </source>
</evidence>
<dbReference type="AlphaFoldDB" id="A0A9N9B4E1"/>
<dbReference type="Gene3D" id="1.20.5.170">
    <property type="match status" value="1"/>
</dbReference>
<sequence>MTSEIYLLNQQIVELRAENASFMGENSVLSGENAKVKTENAEVKTENAKLRRAMEENTARPAKLEQSDKEKAELIAKLNCDIEESGRTRLLLMHRVYFLLKMFRRKPTHPCRNLS</sequence>
<dbReference type="Proteomes" id="UP000789831">
    <property type="component" value="Unassembled WGS sequence"/>
</dbReference>
<organism evidence="2 3">
    <name type="scientific">Ambispora gerdemannii</name>
    <dbReference type="NCBI Taxonomy" id="144530"/>
    <lineage>
        <taxon>Eukaryota</taxon>
        <taxon>Fungi</taxon>
        <taxon>Fungi incertae sedis</taxon>
        <taxon>Mucoromycota</taxon>
        <taxon>Glomeromycotina</taxon>
        <taxon>Glomeromycetes</taxon>
        <taxon>Archaeosporales</taxon>
        <taxon>Ambisporaceae</taxon>
        <taxon>Ambispora</taxon>
    </lineage>
</organism>
<dbReference type="OrthoDB" id="2439285at2759"/>
<keyword evidence="3" id="KW-1185">Reference proteome</keyword>
<name>A0A9N9B4E1_9GLOM</name>
<dbReference type="EMBL" id="CAJVPL010001092">
    <property type="protein sequence ID" value="CAG8552100.1"/>
    <property type="molecule type" value="Genomic_DNA"/>
</dbReference>
<gene>
    <name evidence="2" type="ORF">AGERDE_LOCUS6718</name>
</gene>
<reference evidence="2" key="1">
    <citation type="submission" date="2021-06" db="EMBL/GenBank/DDBJ databases">
        <authorList>
            <person name="Kallberg Y."/>
            <person name="Tangrot J."/>
            <person name="Rosling A."/>
        </authorList>
    </citation>
    <scope>NUCLEOTIDE SEQUENCE</scope>
    <source>
        <strain evidence="2">MT106</strain>
    </source>
</reference>
<evidence type="ECO:0000256" key="1">
    <source>
        <dbReference type="SAM" id="Coils"/>
    </source>
</evidence>
<protein>
    <submittedName>
        <fullName evidence="2">3596_t:CDS:1</fullName>
    </submittedName>
</protein>